<evidence type="ECO:0000256" key="7">
    <source>
        <dbReference type="PROSITE-ProRule" id="PRU01032"/>
    </source>
</evidence>
<dbReference type="PANTHER" id="PTHR14218">
    <property type="entry name" value="PROTEASE S8 TRIPEPTIDYL PEPTIDASE I CLN2"/>
    <property type="match status" value="1"/>
</dbReference>
<feature type="domain" description="Peptidase S53" evidence="9">
    <location>
        <begin position="161"/>
        <end position="506"/>
    </location>
</feature>
<dbReference type="InterPro" id="IPR050819">
    <property type="entry name" value="Tripeptidyl-peptidase_I"/>
</dbReference>
<dbReference type="SUPFAM" id="SSF54897">
    <property type="entry name" value="Protease propeptides/inhibitors"/>
    <property type="match status" value="1"/>
</dbReference>
<dbReference type="Pfam" id="PF00082">
    <property type="entry name" value="Peptidase_S8"/>
    <property type="match status" value="1"/>
</dbReference>
<feature type="binding site" evidence="7">
    <location>
        <position position="484"/>
    </location>
    <ligand>
        <name>Ca(2+)</name>
        <dbReference type="ChEBI" id="CHEBI:29108"/>
    </ligand>
</feature>
<dbReference type="SMART" id="SM00944">
    <property type="entry name" value="Pro-kuma_activ"/>
    <property type="match status" value="1"/>
</dbReference>
<sequence>MSQPSKRTSHWTSPEGMKYLGKHEGTEPIDVTLVLRRRTESVPPCATWPQPPRWQRGEFGEHYGADPADVDSLRRFAQQHSLSETGSDLHRRVLHLRGAPADLEKAFGVTLGRYQFNGQPPFVGCGHAPSLPTEAIAVLGLDRRPVAQPHFRRPSTTPNTSYTPLQLGQLYNFPSGSNGSGETIGIIELGGGFSTSDLSQYFSGLGISPEPKVIAVSVSGGQNQPGSGDADDEVMLDIEVAGSLAPGATIAVYFAPNTDQGFYEAISQAAHDTTNKPSVISISWGGPEDSWSSSTLSAMETALQDAASLGVTVTVAAGDSGSSDGATDGQAHVDFPASSPYSLACGGTTLVASGSSIQSEVVWNETASNEGATGGGVSVEYPLPTWQQNAKVPNAPSGSSGRGVPDVAGNADPSTGYQVLVDGQSTVIGGTSAVAPLWAALIARLNQQLGAPVGDVHAAIYQIGEPAFRDITQGNNGAYQAGTGWDACTGLGSPNGQALLNALSAMKS</sequence>
<evidence type="ECO:0000256" key="1">
    <source>
        <dbReference type="ARBA" id="ARBA00022670"/>
    </source>
</evidence>
<dbReference type="InterPro" id="IPR015366">
    <property type="entry name" value="S53_propep"/>
</dbReference>
<evidence type="ECO:0000313" key="10">
    <source>
        <dbReference type="EMBL" id="MBE1160204.1"/>
    </source>
</evidence>
<feature type="binding site" evidence="7">
    <location>
        <position position="470"/>
    </location>
    <ligand>
        <name>Ca(2+)</name>
        <dbReference type="ChEBI" id="CHEBI:29108"/>
    </ligand>
</feature>
<feature type="binding site" evidence="7">
    <location>
        <position position="486"/>
    </location>
    <ligand>
        <name>Ca(2+)</name>
        <dbReference type="ChEBI" id="CHEBI:29108"/>
    </ligand>
</feature>
<feature type="active site" description="Charge relay system" evidence="7">
    <location>
        <position position="237"/>
    </location>
</feature>
<evidence type="ECO:0000256" key="6">
    <source>
        <dbReference type="ARBA" id="ARBA00023145"/>
    </source>
</evidence>
<feature type="binding site" evidence="7">
    <location>
        <position position="471"/>
    </location>
    <ligand>
        <name>Ca(2+)</name>
        <dbReference type="ChEBI" id="CHEBI:29108"/>
    </ligand>
</feature>
<dbReference type="CDD" id="cd04056">
    <property type="entry name" value="Peptidases_S53"/>
    <property type="match status" value="1"/>
</dbReference>
<dbReference type="RefSeq" id="WP_192555065.1">
    <property type="nucleotide sequence ID" value="NZ_JACZZA010000003.1"/>
</dbReference>
<dbReference type="PROSITE" id="PS51695">
    <property type="entry name" value="SEDOLISIN"/>
    <property type="match status" value="1"/>
</dbReference>
<dbReference type="SUPFAM" id="SSF52743">
    <property type="entry name" value="Subtilisin-like"/>
    <property type="match status" value="1"/>
</dbReference>
<evidence type="ECO:0000256" key="4">
    <source>
        <dbReference type="ARBA" id="ARBA00022825"/>
    </source>
</evidence>
<organism evidence="10 11">
    <name type="scientific">Dyella acidiphila</name>
    <dbReference type="NCBI Taxonomy" id="2775866"/>
    <lineage>
        <taxon>Bacteria</taxon>
        <taxon>Pseudomonadati</taxon>
        <taxon>Pseudomonadota</taxon>
        <taxon>Gammaproteobacteria</taxon>
        <taxon>Lysobacterales</taxon>
        <taxon>Rhodanobacteraceae</taxon>
        <taxon>Dyella</taxon>
    </lineage>
</organism>
<evidence type="ECO:0000256" key="2">
    <source>
        <dbReference type="ARBA" id="ARBA00022723"/>
    </source>
</evidence>
<feature type="compositionally biased region" description="Polar residues" evidence="8">
    <location>
        <begin position="388"/>
        <end position="399"/>
    </location>
</feature>
<keyword evidence="4 7" id="KW-0720">Serine protease</keyword>
<dbReference type="EMBL" id="JACZZA010000003">
    <property type="protein sequence ID" value="MBE1160204.1"/>
    <property type="molecule type" value="Genomic_DNA"/>
</dbReference>
<keyword evidence="5 7" id="KW-0106">Calcium</keyword>
<reference evidence="10 11" key="1">
    <citation type="submission" date="2020-09" db="EMBL/GenBank/DDBJ databases">
        <title>Dyella sp. 7MK23 isolated from forest soil.</title>
        <authorList>
            <person name="Fu J."/>
        </authorList>
    </citation>
    <scope>NUCLEOTIDE SEQUENCE [LARGE SCALE GENOMIC DNA]</scope>
    <source>
        <strain evidence="10 11">7MK23</strain>
    </source>
</reference>
<dbReference type="Gene3D" id="3.40.50.200">
    <property type="entry name" value="Peptidase S8/S53 domain"/>
    <property type="match status" value="1"/>
</dbReference>
<comment type="caution">
    <text evidence="10">The sequence shown here is derived from an EMBL/GenBank/DDBJ whole genome shotgun (WGS) entry which is preliminary data.</text>
</comment>
<protein>
    <submittedName>
        <fullName evidence="10">S8 family serine peptidase</fullName>
    </submittedName>
</protein>
<proteinExistence type="predicted"/>
<feature type="active site" description="Charge relay system" evidence="7">
    <location>
        <position position="432"/>
    </location>
</feature>
<evidence type="ECO:0000256" key="3">
    <source>
        <dbReference type="ARBA" id="ARBA00022801"/>
    </source>
</evidence>
<keyword evidence="1 7" id="KW-0645">Protease</keyword>
<comment type="cofactor">
    <cofactor evidence="7">
        <name>Ca(2+)</name>
        <dbReference type="ChEBI" id="CHEBI:29108"/>
    </cofactor>
    <text evidence="7">Binds 1 Ca(2+) ion per subunit.</text>
</comment>
<dbReference type="InterPro" id="IPR036852">
    <property type="entry name" value="Peptidase_S8/S53_dom_sf"/>
</dbReference>
<name>A0ABR9G819_9GAMM</name>
<dbReference type="Proteomes" id="UP000651010">
    <property type="component" value="Unassembled WGS sequence"/>
</dbReference>
<accession>A0ABR9G819</accession>
<keyword evidence="11" id="KW-1185">Reference proteome</keyword>
<keyword evidence="6" id="KW-0865">Zymogen</keyword>
<dbReference type="InterPro" id="IPR000209">
    <property type="entry name" value="Peptidase_S8/S53_dom"/>
</dbReference>
<gene>
    <name evidence="10" type="ORF">IGX34_07375</name>
</gene>
<dbReference type="PANTHER" id="PTHR14218:SF15">
    <property type="entry name" value="TRIPEPTIDYL-PEPTIDASE 1"/>
    <property type="match status" value="1"/>
</dbReference>
<feature type="region of interest" description="Disordered" evidence="8">
    <location>
        <begin position="388"/>
        <end position="410"/>
    </location>
</feature>
<evidence type="ECO:0000259" key="9">
    <source>
        <dbReference type="PROSITE" id="PS51695"/>
    </source>
</evidence>
<keyword evidence="3 7" id="KW-0378">Hydrolase</keyword>
<dbReference type="InterPro" id="IPR030400">
    <property type="entry name" value="Sedolisin_dom"/>
</dbReference>
<evidence type="ECO:0000313" key="11">
    <source>
        <dbReference type="Proteomes" id="UP000651010"/>
    </source>
</evidence>
<feature type="region of interest" description="Disordered" evidence="8">
    <location>
        <begin position="1"/>
        <end position="24"/>
    </location>
</feature>
<feature type="compositionally biased region" description="Polar residues" evidence="8">
    <location>
        <begin position="1"/>
        <end position="12"/>
    </location>
</feature>
<feature type="active site" description="Charge relay system" evidence="7">
    <location>
        <position position="233"/>
    </location>
</feature>
<evidence type="ECO:0000256" key="5">
    <source>
        <dbReference type="ARBA" id="ARBA00022837"/>
    </source>
</evidence>
<dbReference type="Pfam" id="PF09286">
    <property type="entry name" value="Pro-kuma_activ"/>
    <property type="match status" value="1"/>
</dbReference>
<keyword evidence="2 7" id="KW-0479">Metal-binding</keyword>
<evidence type="ECO:0000256" key="8">
    <source>
        <dbReference type="SAM" id="MobiDB-lite"/>
    </source>
</evidence>